<protein>
    <submittedName>
        <fullName evidence="1">Uncharacterized protein</fullName>
    </submittedName>
</protein>
<dbReference type="EMBL" id="MSDW01000002">
    <property type="protein sequence ID" value="OKY77338.1"/>
    <property type="molecule type" value="Genomic_DNA"/>
</dbReference>
<gene>
    <name evidence="1" type="ORF">BTN85_1988</name>
</gene>
<dbReference type="Proteomes" id="UP000185744">
    <property type="component" value="Unassembled WGS sequence"/>
</dbReference>
<name>A0A1Q6DSM2_METT1</name>
<dbReference type="InParanoid" id="A0A1Q6DSM2"/>
<proteinExistence type="predicted"/>
<keyword evidence="2" id="KW-1185">Reference proteome</keyword>
<sequence length="49" mass="5748">MSETKDVRIEVDKEVWQKIKAKASLQGKNVKDFAGEIFEREVEDFEFEA</sequence>
<evidence type="ECO:0000313" key="1">
    <source>
        <dbReference type="EMBL" id="OKY77338.1"/>
    </source>
</evidence>
<dbReference type="AlphaFoldDB" id="A0A1Q6DSM2"/>
<accession>A0A1Q6DSM2</accession>
<dbReference type="STRING" id="1903181.BTN85_1988"/>
<comment type="caution">
    <text evidence="1">The sequence shown here is derived from an EMBL/GenBank/DDBJ whole genome shotgun (WGS) entry which is preliminary data.</text>
</comment>
<organism evidence="1 2">
    <name type="scientific">Methanohalarchaeum thermophilum</name>
    <dbReference type="NCBI Taxonomy" id="1903181"/>
    <lineage>
        <taxon>Archaea</taxon>
        <taxon>Methanobacteriati</taxon>
        <taxon>Methanobacteriota</taxon>
        <taxon>Methanonatronarchaeia</taxon>
        <taxon>Methanonatronarchaeales</taxon>
        <taxon>Methanonatronarchaeaceae</taxon>
        <taxon>Candidatus Methanohalarchaeum</taxon>
    </lineage>
</organism>
<evidence type="ECO:0000313" key="2">
    <source>
        <dbReference type="Proteomes" id="UP000185744"/>
    </source>
</evidence>
<reference evidence="1" key="1">
    <citation type="submission" date="2016-12" db="EMBL/GenBank/DDBJ databases">
        <title>Discovery of methanogenic haloarchaea.</title>
        <authorList>
            <person name="Sorokin D.Y."/>
            <person name="Makarova K.S."/>
            <person name="Abbas B."/>
            <person name="Ferrer M."/>
            <person name="Golyshin P.N."/>
        </authorList>
    </citation>
    <scope>NUCLEOTIDE SEQUENCE [LARGE SCALE GENOMIC DNA]</scope>
    <source>
        <strain evidence="1">HMET1</strain>
    </source>
</reference>